<dbReference type="EMBL" id="JAUDFV010000056">
    <property type="protein sequence ID" value="KAL2735813.1"/>
    <property type="molecule type" value="Genomic_DNA"/>
</dbReference>
<accession>A0ABD2BU76</accession>
<dbReference type="Proteomes" id="UP001607302">
    <property type="component" value="Unassembled WGS sequence"/>
</dbReference>
<reference evidence="2 3" key="1">
    <citation type="journal article" date="2024" name="Ann. Entomol. Soc. Am.">
        <title>Genomic analyses of the southern and eastern yellowjacket wasps (Hymenoptera: Vespidae) reveal evolutionary signatures of social life.</title>
        <authorList>
            <person name="Catto M.A."/>
            <person name="Caine P.B."/>
            <person name="Orr S.E."/>
            <person name="Hunt B.G."/>
            <person name="Goodisman M.A.D."/>
        </authorList>
    </citation>
    <scope>NUCLEOTIDE SEQUENCE [LARGE SCALE GENOMIC DNA]</scope>
    <source>
        <strain evidence="2">233</strain>
        <tissue evidence="2">Head and thorax</tissue>
    </source>
</reference>
<gene>
    <name evidence="2" type="ORF">V1478_002497</name>
</gene>
<sequence>MEVKEEEKDRRKKKKEKRNDVDGGIGQRVHSLPRIEVLNGDLCGTSNAGTPLLDYSFDVRSETRRLLLSHTDLRSPIHPFSLPTIIPL</sequence>
<dbReference type="AlphaFoldDB" id="A0ABD2BU76"/>
<feature type="region of interest" description="Disordered" evidence="1">
    <location>
        <begin position="1"/>
        <end position="27"/>
    </location>
</feature>
<evidence type="ECO:0000256" key="1">
    <source>
        <dbReference type="SAM" id="MobiDB-lite"/>
    </source>
</evidence>
<evidence type="ECO:0000313" key="2">
    <source>
        <dbReference type="EMBL" id="KAL2735813.1"/>
    </source>
</evidence>
<proteinExistence type="predicted"/>
<protein>
    <submittedName>
        <fullName evidence="2">Uncharacterized protein</fullName>
    </submittedName>
</protein>
<evidence type="ECO:0000313" key="3">
    <source>
        <dbReference type="Proteomes" id="UP001607302"/>
    </source>
</evidence>
<name>A0ABD2BU76_VESSQ</name>
<keyword evidence="3" id="KW-1185">Reference proteome</keyword>
<organism evidence="2 3">
    <name type="scientific">Vespula squamosa</name>
    <name type="common">Southern yellow jacket</name>
    <name type="synonym">Wasp</name>
    <dbReference type="NCBI Taxonomy" id="30214"/>
    <lineage>
        <taxon>Eukaryota</taxon>
        <taxon>Metazoa</taxon>
        <taxon>Ecdysozoa</taxon>
        <taxon>Arthropoda</taxon>
        <taxon>Hexapoda</taxon>
        <taxon>Insecta</taxon>
        <taxon>Pterygota</taxon>
        <taxon>Neoptera</taxon>
        <taxon>Endopterygota</taxon>
        <taxon>Hymenoptera</taxon>
        <taxon>Apocrita</taxon>
        <taxon>Aculeata</taxon>
        <taxon>Vespoidea</taxon>
        <taxon>Vespidae</taxon>
        <taxon>Vespinae</taxon>
        <taxon>Vespula</taxon>
    </lineage>
</organism>
<comment type="caution">
    <text evidence="2">The sequence shown here is derived from an EMBL/GenBank/DDBJ whole genome shotgun (WGS) entry which is preliminary data.</text>
</comment>